<dbReference type="Proteomes" id="UP000255508">
    <property type="component" value="Unassembled WGS sequence"/>
</dbReference>
<feature type="transmembrane region" description="Helical" evidence="1">
    <location>
        <begin position="337"/>
        <end position="358"/>
    </location>
</feature>
<dbReference type="GO" id="GO:0004713">
    <property type="term" value="F:protein tyrosine kinase activity"/>
    <property type="evidence" value="ECO:0007669"/>
    <property type="project" value="TreeGrafter"/>
</dbReference>
<sequence>MAKSIFIKLDRSASLLTLVIIPFALLLLYYGLVASDRYTSETIFTIKENGSSSSSLDIGLLGIGNPSGLEDERIMKEYLISGDMLTFLDKELDHKTHYQQRSIDWFSVLPVNATREEYLEYFQDHIDVYFDELSGLLFVEVQAFERDYAKQLLETVLQQAESVVNEISHRLAMAQYEFVEQQLVKTQDSLKISKQRLLEFQNRYQIFSPEQQGQSLTAIMDILEGELSQEKAKLKQLLGFQKSNSPQVIASKERIRALTEQIIDEKRRLIGEGDEELNDLMVKFTNLQLDLEFTKDAYASALVALEQSRAEASKKMKHLVVISKPSLADEAKYPDRVYILVTALIVLLMLFGIARMTITTIREHQD</sequence>
<keyword evidence="1" id="KW-1133">Transmembrane helix</keyword>
<name>A0A370DZ22_9GAMM</name>
<dbReference type="PANTHER" id="PTHR32309">
    <property type="entry name" value="TYROSINE-PROTEIN KINASE"/>
    <property type="match status" value="1"/>
</dbReference>
<accession>A0A370DZ22</accession>
<evidence type="ECO:0000313" key="2">
    <source>
        <dbReference type="EMBL" id="RDH91737.1"/>
    </source>
</evidence>
<dbReference type="PANTHER" id="PTHR32309:SF13">
    <property type="entry name" value="FERRIC ENTEROBACTIN TRANSPORT PROTEIN FEPE"/>
    <property type="match status" value="1"/>
</dbReference>
<keyword evidence="2" id="KW-0762">Sugar transport</keyword>
<gene>
    <name evidence="2" type="ORF">DIZ79_05290</name>
</gene>
<proteinExistence type="predicted"/>
<reference evidence="2 3" key="1">
    <citation type="journal article" date="2018" name="ISME J.">
        <title>Endosymbiont genomes yield clues of tubeworm success.</title>
        <authorList>
            <person name="Li Y."/>
            <person name="Liles M.R."/>
            <person name="Halanych K.M."/>
        </authorList>
    </citation>
    <scope>NUCLEOTIDE SEQUENCE [LARGE SCALE GENOMIC DNA]</scope>
    <source>
        <strain evidence="2">A1422</strain>
    </source>
</reference>
<dbReference type="InterPro" id="IPR050445">
    <property type="entry name" value="Bact_polysacc_biosynth/exp"/>
</dbReference>
<dbReference type="EMBL" id="QFXD01000099">
    <property type="protein sequence ID" value="RDH91737.1"/>
    <property type="molecule type" value="Genomic_DNA"/>
</dbReference>
<feature type="transmembrane region" description="Helical" evidence="1">
    <location>
        <begin position="12"/>
        <end position="32"/>
    </location>
</feature>
<dbReference type="GO" id="GO:0005886">
    <property type="term" value="C:plasma membrane"/>
    <property type="evidence" value="ECO:0007669"/>
    <property type="project" value="TreeGrafter"/>
</dbReference>
<protein>
    <submittedName>
        <fullName evidence="2">Sugar transporter</fullName>
    </submittedName>
</protein>
<evidence type="ECO:0000313" key="3">
    <source>
        <dbReference type="Proteomes" id="UP000255508"/>
    </source>
</evidence>
<keyword evidence="2" id="KW-0813">Transport</keyword>
<comment type="caution">
    <text evidence="2">The sequence shown here is derived from an EMBL/GenBank/DDBJ whole genome shotgun (WGS) entry which is preliminary data.</text>
</comment>
<keyword evidence="1" id="KW-0812">Transmembrane</keyword>
<organism evidence="2 3">
    <name type="scientific">endosymbiont of Lamellibrachia luymesi</name>
    <dbReference type="NCBI Taxonomy" id="2200907"/>
    <lineage>
        <taxon>Bacteria</taxon>
        <taxon>Pseudomonadati</taxon>
        <taxon>Pseudomonadota</taxon>
        <taxon>Gammaproteobacteria</taxon>
        <taxon>sulfur-oxidizing symbionts</taxon>
    </lineage>
</organism>
<evidence type="ECO:0000256" key="1">
    <source>
        <dbReference type="SAM" id="Phobius"/>
    </source>
</evidence>
<dbReference type="AlphaFoldDB" id="A0A370DZ22"/>
<keyword evidence="1" id="KW-0472">Membrane</keyword>